<proteinExistence type="predicted"/>
<dbReference type="Proteomes" id="UP001314263">
    <property type="component" value="Unassembled WGS sequence"/>
</dbReference>
<accession>A0AAV1I8E6</accession>
<feature type="chain" id="PRO_5043426917" description="Extracellular protein" evidence="1">
    <location>
        <begin position="24"/>
        <end position="96"/>
    </location>
</feature>
<evidence type="ECO:0000313" key="3">
    <source>
        <dbReference type="Proteomes" id="UP001314263"/>
    </source>
</evidence>
<keyword evidence="3" id="KW-1185">Reference proteome</keyword>
<gene>
    <name evidence="2" type="ORF">CVIRNUC_005682</name>
</gene>
<comment type="caution">
    <text evidence="2">The sequence shown here is derived from an EMBL/GenBank/DDBJ whole genome shotgun (WGS) entry which is preliminary data.</text>
</comment>
<sequence>MKLSQSARHICLLLLAELIAISAVGSYVQVKFYYKENPQRIGPSLASFIAEDGSCSPCTDLNTRGNTWGSYKITEGPLDTFIILFDSSSCHGDTSG</sequence>
<name>A0AAV1I8E6_9CHLO</name>
<evidence type="ECO:0000313" key="2">
    <source>
        <dbReference type="EMBL" id="CAK0782427.1"/>
    </source>
</evidence>
<organism evidence="2 3">
    <name type="scientific">Coccomyxa viridis</name>
    <dbReference type="NCBI Taxonomy" id="1274662"/>
    <lineage>
        <taxon>Eukaryota</taxon>
        <taxon>Viridiplantae</taxon>
        <taxon>Chlorophyta</taxon>
        <taxon>core chlorophytes</taxon>
        <taxon>Trebouxiophyceae</taxon>
        <taxon>Trebouxiophyceae incertae sedis</taxon>
        <taxon>Coccomyxaceae</taxon>
        <taxon>Coccomyxa</taxon>
    </lineage>
</organism>
<evidence type="ECO:0000256" key="1">
    <source>
        <dbReference type="SAM" id="SignalP"/>
    </source>
</evidence>
<dbReference type="EMBL" id="CAUYUE010000007">
    <property type="protein sequence ID" value="CAK0782427.1"/>
    <property type="molecule type" value="Genomic_DNA"/>
</dbReference>
<protein>
    <recommendedName>
        <fullName evidence="4">Extracellular protein</fullName>
    </recommendedName>
</protein>
<evidence type="ECO:0008006" key="4">
    <source>
        <dbReference type="Google" id="ProtNLM"/>
    </source>
</evidence>
<feature type="signal peptide" evidence="1">
    <location>
        <begin position="1"/>
        <end position="23"/>
    </location>
</feature>
<reference evidence="2 3" key="1">
    <citation type="submission" date="2023-10" db="EMBL/GenBank/DDBJ databases">
        <authorList>
            <person name="Maclean D."/>
            <person name="Macfadyen A."/>
        </authorList>
    </citation>
    <scope>NUCLEOTIDE SEQUENCE [LARGE SCALE GENOMIC DNA]</scope>
</reference>
<dbReference type="AlphaFoldDB" id="A0AAV1I8E6"/>
<keyword evidence="1" id="KW-0732">Signal</keyword>